<sequence length="94" mass="10727">MEIEQILAAMTPEVYQRLVTAVELGKWPDGVALTPEQKENTLQLVMLWQSRNNHQPEHMSLGTDGQIVMKSKQQLKQEFGIEPAPFVTLKPEQQ</sequence>
<organism evidence="1 2">
    <name type="scientific">Jejubacter calystegiae</name>
    <dbReference type="NCBI Taxonomy" id="2579935"/>
    <lineage>
        <taxon>Bacteria</taxon>
        <taxon>Pseudomonadati</taxon>
        <taxon>Pseudomonadota</taxon>
        <taxon>Gammaproteobacteria</taxon>
        <taxon>Enterobacterales</taxon>
        <taxon>Enterobacteriaceae</taxon>
        <taxon>Jejubacter</taxon>
    </lineage>
</organism>
<gene>
    <name evidence="1" type="ORF">FEM41_15930</name>
</gene>
<dbReference type="Proteomes" id="UP000302163">
    <property type="component" value="Chromosome"/>
</dbReference>
<dbReference type="EMBL" id="CP040428">
    <property type="protein sequence ID" value="QCT22725.1"/>
    <property type="molecule type" value="Genomic_DNA"/>
</dbReference>
<keyword evidence="2" id="KW-1185">Reference proteome</keyword>
<dbReference type="RefSeq" id="WP_138099231.1">
    <property type="nucleotide sequence ID" value="NZ_CP040428.1"/>
</dbReference>
<dbReference type="KEGG" id="izh:FEM41_15930"/>
<evidence type="ECO:0000313" key="2">
    <source>
        <dbReference type="Proteomes" id="UP000302163"/>
    </source>
</evidence>
<accession>A0A4P8YP81</accession>
<evidence type="ECO:0000313" key="1">
    <source>
        <dbReference type="EMBL" id="QCT22725.1"/>
    </source>
</evidence>
<reference evidence="1 2" key="1">
    <citation type="submission" date="2019-05" db="EMBL/GenBank/DDBJ databases">
        <title>Complete genome sequence of Izhakiella calystegiae KSNA2, an endophyte isolated from beach morning glory (Calystegia soldanella).</title>
        <authorList>
            <person name="Jiang L."/>
            <person name="Jeong J.C."/>
            <person name="Kim C.Y."/>
            <person name="Kim D.H."/>
            <person name="Kim S.W."/>
            <person name="Lee j."/>
        </authorList>
    </citation>
    <scope>NUCLEOTIDE SEQUENCE [LARGE SCALE GENOMIC DNA]</scope>
    <source>
        <strain evidence="1 2">KSNA2</strain>
    </source>
</reference>
<proteinExistence type="predicted"/>
<dbReference type="AlphaFoldDB" id="A0A4P8YP81"/>
<protein>
    <submittedName>
        <fullName evidence="1">DUF1315 family protein</fullName>
    </submittedName>
</protein>
<name>A0A4P8YP81_9ENTR</name>
<dbReference type="OrthoDB" id="5616307at2"/>
<dbReference type="Pfam" id="PF07023">
    <property type="entry name" value="DUF1315"/>
    <property type="match status" value="1"/>
</dbReference>
<dbReference type="InterPro" id="IPR009749">
    <property type="entry name" value="DUF1315"/>
</dbReference>